<dbReference type="AlphaFoldDB" id="A0AAW1JHX5"/>
<organism evidence="1 2">
    <name type="scientific">Popillia japonica</name>
    <name type="common">Japanese beetle</name>
    <dbReference type="NCBI Taxonomy" id="7064"/>
    <lineage>
        <taxon>Eukaryota</taxon>
        <taxon>Metazoa</taxon>
        <taxon>Ecdysozoa</taxon>
        <taxon>Arthropoda</taxon>
        <taxon>Hexapoda</taxon>
        <taxon>Insecta</taxon>
        <taxon>Pterygota</taxon>
        <taxon>Neoptera</taxon>
        <taxon>Endopterygota</taxon>
        <taxon>Coleoptera</taxon>
        <taxon>Polyphaga</taxon>
        <taxon>Scarabaeiformia</taxon>
        <taxon>Scarabaeidae</taxon>
        <taxon>Rutelinae</taxon>
        <taxon>Popillia</taxon>
    </lineage>
</organism>
<sequence length="91" mass="10538">MAATANYAPNILDMTVEVVTTSMASKQAFAQPNFFRAIGVRWLRPEILEKFDQMWFSRKMSDQTLNPWSNIHESEPLPMLVEMKTNSKENE</sequence>
<dbReference type="EMBL" id="JASPKY010000372">
    <property type="protein sequence ID" value="KAK9703345.1"/>
    <property type="molecule type" value="Genomic_DNA"/>
</dbReference>
<protein>
    <submittedName>
        <fullName evidence="1">Uncharacterized protein</fullName>
    </submittedName>
</protein>
<accession>A0AAW1JHX5</accession>
<evidence type="ECO:0000313" key="1">
    <source>
        <dbReference type="EMBL" id="KAK9703345.1"/>
    </source>
</evidence>
<keyword evidence="2" id="KW-1185">Reference proteome</keyword>
<name>A0AAW1JHX5_POPJA</name>
<dbReference type="Proteomes" id="UP001458880">
    <property type="component" value="Unassembled WGS sequence"/>
</dbReference>
<evidence type="ECO:0000313" key="2">
    <source>
        <dbReference type="Proteomes" id="UP001458880"/>
    </source>
</evidence>
<comment type="caution">
    <text evidence="1">The sequence shown here is derived from an EMBL/GenBank/DDBJ whole genome shotgun (WGS) entry which is preliminary data.</text>
</comment>
<reference evidence="1 2" key="1">
    <citation type="journal article" date="2024" name="BMC Genomics">
        <title>De novo assembly and annotation of Popillia japonica's genome with initial clues to its potential as an invasive pest.</title>
        <authorList>
            <person name="Cucini C."/>
            <person name="Boschi S."/>
            <person name="Funari R."/>
            <person name="Cardaioli E."/>
            <person name="Iannotti N."/>
            <person name="Marturano G."/>
            <person name="Paoli F."/>
            <person name="Bruttini M."/>
            <person name="Carapelli A."/>
            <person name="Frati F."/>
            <person name="Nardi F."/>
        </authorList>
    </citation>
    <scope>NUCLEOTIDE SEQUENCE [LARGE SCALE GENOMIC DNA]</scope>
    <source>
        <strain evidence="1">DMR45628</strain>
    </source>
</reference>
<gene>
    <name evidence="1" type="ORF">QE152_g29401</name>
</gene>
<proteinExistence type="predicted"/>